<gene>
    <name evidence="1" type="ORF">N7494_009468</name>
</gene>
<proteinExistence type="predicted"/>
<protein>
    <submittedName>
        <fullName evidence="1">Tannase and feruloyl esterase</fullName>
    </submittedName>
</protein>
<reference evidence="1 2" key="1">
    <citation type="journal article" date="2023" name="IMA Fungus">
        <title>Comparative genomic study of the Penicillium genus elucidates a diverse pangenome and 15 lateral gene transfer events.</title>
        <authorList>
            <person name="Petersen C."/>
            <person name="Sorensen T."/>
            <person name="Nielsen M.R."/>
            <person name="Sondergaard T.E."/>
            <person name="Sorensen J.L."/>
            <person name="Fitzpatrick D.A."/>
            <person name="Frisvad J.C."/>
            <person name="Nielsen K.L."/>
        </authorList>
    </citation>
    <scope>NUCLEOTIDE SEQUENCE [LARGE SCALE GENOMIC DNA]</scope>
    <source>
        <strain evidence="1 2">IBT 35679</strain>
    </source>
</reference>
<accession>A0AAD6CPU5</accession>
<name>A0AAD6CPU5_9EURO</name>
<comment type="caution">
    <text evidence="1">The sequence shown here is derived from an EMBL/GenBank/DDBJ whole genome shotgun (WGS) entry which is preliminary data.</text>
</comment>
<dbReference type="Proteomes" id="UP001220324">
    <property type="component" value="Unassembled WGS sequence"/>
</dbReference>
<dbReference type="EMBL" id="JAQIZZ010000007">
    <property type="protein sequence ID" value="KAJ5532916.1"/>
    <property type="molecule type" value="Genomic_DNA"/>
</dbReference>
<sequence length="60" mass="6824">MPVALNSTILSGDHKGNQQQLCAWPLRPLWKNNGTTMHCVFDKASYDTWIYDLDAFTLPV</sequence>
<evidence type="ECO:0000313" key="2">
    <source>
        <dbReference type="Proteomes" id="UP001220324"/>
    </source>
</evidence>
<dbReference type="AlphaFoldDB" id="A0AAD6CPU5"/>
<organism evidence="1 2">
    <name type="scientific">Penicillium frequentans</name>
    <dbReference type="NCBI Taxonomy" id="3151616"/>
    <lineage>
        <taxon>Eukaryota</taxon>
        <taxon>Fungi</taxon>
        <taxon>Dikarya</taxon>
        <taxon>Ascomycota</taxon>
        <taxon>Pezizomycotina</taxon>
        <taxon>Eurotiomycetes</taxon>
        <taxon>Eurotiomycetidae</taxon>
        <taxon>Eurotiales</taxon>
        <taxon>Aspergillaceae</taxon>
        <taxon>Penicillium</taxon>
    </lineage>
</organism>
<keyword evidence="2" id="KW-1185">Reference proteome</keyword>
<evidence type="ECO:0000313" key="1">
    <source>
        <dbReference type="EMBL" id="KAJ5532916.1"/>
    </source>
</evidence>